<feature type="chain" id="PRO_5043987997" evidence="2">
    <location>
        <begin position="26"/>
        <end position="150"/>
    </location>
</feature>
<evidence type="ECO:0000313" key="4">
    <source>
        <dbReference type="Proteomes" id="UP001497482"/>
    </source>
</evidence>
<proteinExistence type="predicted"/>
<feature type="region of interest" description="Disordered" evidence="1">
    <location>
        <begin position="70"/>
        <end position="112"/>
    </location>
</feature>
<feature type="compositionally biased region" description="Basic and acidic residues" evidence="1">
    <location>
        <begin position="70"/>
        <end position="92"/>
    </location>
</feature>
<dbReference type="Proteomes" id="UP001497482">
    <property type="component" value="Chromosome 22"/>
</dbReference>
<reference evidence="3 4" key="1">
    <citation type="submission" date="2024-04" db="EMBL/GenBank/DDBJ databases">
        <authorList>
            <person name="Waldvogel A.-M."/>
            <person name="Schoenle A."/>
        </authorList>
    </citation>
    <scope>NUCLEOTIDE SEQUENCE [LARGE SCALE GENOMIC DNA]</scope>
</reference>
<feature type="region of interest" description="Disordered" evidence="1">
    <location>
        <begin position="124"/>
        <end position="150"/>
    </location>
</feature>
<name>A0AAV2LBG3_KNICA</name>
<accession>A0AAV2LBG3</accession>
<protein>
    <submittedName>
        <fullName evidence="3">Uncharacterized protein</fullName>
    </submittedName>
</protein>
<sequence length="150" mass="17065">MTQARSRGSPWCALLMLMLATRTDQQTPAAALSHVNVWDSFVSLSLWQCTEKRELELRVSSIQEMKKEEVQEEATRGEGCRRKRRVQEEEATRGGCRRKRRVQEKEASGVGGCSKRWRLQEEAAGGRGYRRKLQEEEAAGGGKILQETLN</sequence>
<organism evidence="3 4">
    <name type="scientific">Knipowitschia caucasica</name>
    <name type="common">Caucasian dwarf goby</name>
    <name type="synonym">Pomatoschistus caucasicus</name>
    <dbReference type="NCBI Taxonomy" id="637954"/>
    <lineage>
        <taxon>Eukaryota</taxon>
        <taxon>Metazoa</taxon>
        <taxon>Chordata</taxon>
        <taxon>Craniata</taxon>
        <taxon>Vertebrata</taxon>
        <taxon>Euteleostomi</taxon>
        <taxon>Actinopterygii</taxon>
        <taxon>Neopterygii</taxon>
        <taxon>Teleostei</taxon>
        <taxon>Neoteleostei</taxon>
        <taxon>Acanthomorphata</taxon>
        <taxon>Gobiaria</taxon>
        <taxon>Gobiiformes</taxon>
        <taxon>Gobioidei</taxon>
        <taxon>Gobiidae</taxon>
        <taxon>Gobiinae</taxon>
        <taxon>Knipowitschia</taxon>
    </lineage>
</organism>
<evidence type="ECO:0000313" key="3">
    <source>
        <dbReference type="EMBL" id="CAL1598525.1"/>
    </source>
</evidence>
<evidence type="ECO:0000256" key="1">
    <source>
        <dbReference type="SAM" id="MobiDB-lite"/>
    </source>
</evidence>
<dbReference type="AlphaFoldDB" id="A0AAV2LBG3"/>
<gene>
    <name evidence="3" type="ORF">KC01_LOCUS26896</name>
</gene>
<keyword evidence="4" id="KW-1185">Reference proteome</keyword>
<keyword evidence="2" id="KW-0732">Signal</keyword>
<evidence type="ECO:0000256" key="2">
    <source>
        <dbReference type="SAM" id="SignalP"/>
    </source>
</evidence>
<feature type="signal peptide" evidence="2">
    <location>
        <begin position="1"/>
        <end position="25"/>
    </location>
</feature>
<dbReference type="EMBL" id="OZ035844">
    <property type="protein sequence ID" value="CAL1598525.1"/>
    <property type="molecule type" value="Genomic_DNA"/>
</dbReference>